<protein>
    <submittedName>
        <fullName evidence="2">Uncharacterized protein</fullName>
    </submittedName>
</protein>
<organism evidence="2 3">
    <name type="scientific">Pristionchus fissidentatus</name>
    <dbReference type="NCBI Taxonomy" id="1538716"/>
    <lineage>
        <taxon>Eukaryota</taxon>
        <taxon>Metazoa</taxon>
        <taxon>Ecdysozoa</taxon>
        <taxon>Nematoda</taxon>
        <taxon>Chromadorea</taxon>
        <taxon>Rhabditida</taxon>
        <taxon>Rhabditina</taxon>
        <taxon>Diplogasteromorpha</taxon>
        <taxon>Diplogasteroidea</taxon>
        <taxon>Neodiplogasteridae</taxon>
        <taxon>Pristionchus</taxon>
    </lineage>
</organism>
<reference evidence="2" key="1">
    <citation type="submission" date="2023-10" db="EMBL/GenBank/DDBJ databases">
        <title>Genome assembly of Pristionchus species.</title>
        <authorList>
            <person name="Yoshida K."/>
            <person name="Sommer R.J."/>
        </authorList>
    </citation>
    <scope>NUCLEOTIDE SEQUENCE</scope>
    <source>
        <strain evidence="2">RS5133</strain>
    </source>
</reference>
<evidence type="ECO:0000256" key="1">
    <source>
        <dbReference type="SAM" id="MobiDB-lite"/>
    </source>
</evidence>
<sequence>DVVQEEELAIAGNVMDMDDYRKKDSGFVKIRRGAESYTVPSQQLEENAAALEAGRNMAPPNLPTPSDDPFGE</sequence>
<proteinExistence type="predicted"/>
<feature type="non-terminal residue" evidence="2">
    <location>
        <position position="1"/>
    </location>
</feature>
<accession>A0AAV5VF23</accession>
<evidence type="ECO:0000313" key="3">
    <source>
        <dbReference type="Proteomes" id="UP001432322"/>
    </source>
</evidence>
<dbReference type="AlphaFoldDB" id="A0AAV5VF23"/>
<gene>
    <name evidence="2" type="ORF">PFISCL1PPCAC_9583</name>
</gene>
<dbReference type="EMBL" id="BTSY01000003">
    <property type="protein sequence ID" value="GMT18286.1"/>
    <property type="molecule type" value="Genomic_DNA"/>
</dbReference>
<keyword evidence="3" id="KW-1185">Reference proteome</keyword>
<name>A0AAV5VF23_9BILA</name>
<feature type="region of interest" description="Disordered" evidence="1">
    <location>
        <begin position="52"/>
        <end position="72"/>
    </location>
</feature>
<dbReference type="Proteomes" id="UP001432322">
    <property type="component" value="Unassembled WGS sequence"/>
</dbReference>
<feature type="non-terminal residue" evidence="2">
    <location>
        <position position="72"/>
    </location>
</feature>
<evidence type="ECO:0000313" key="2">
    <source>
        <dbReference type="EMBL" id="GMT18286.1"/>
    </source>
</evidence>
<comment type="caution">
    <text evidence="2">The sequence shown here is derived from an EMBL/GenBank/DDBJ whole genome shotgun (WGS) entry which is preliminary data.</text>
</comment>